<dbReference type="EMBL" id="BARU01047370">
    <property type="protein sequence ID" value="GAH98755.1"/>
    <property type="molecule type" value="Genomic_DNA"/>
</dbReference>
<gene>
    <name evidence="1" type="ORF">S03H2_71013</name>
</gene>
<proteinExistence type="predicted"/>
<dbReference type="InterPro" id="IPR011990">
    <property type="entry name" value="TPR-like_helical_dom_sf"/>
</dbReference>
<sequence length="107" mass="12055">CYNTLGTYGYLMPKEAYPKAKEAAQKALSIDNTLAEAHASLAFALMDYDWDWEGAEREFKKAIELNPGYATGHQWYAIYLIGRGRHDDSIAEIKLAKELDPLSLVIN</sequence>
<feature type="non-terminal residue" evidence="1">
    <location>
        <position position="107"/>
    </location>
</feature>
<dbReference type="AlphaFoldDB" id="X1KYP4"/>
<protein>
    <submittedName>
        <fullName evidence="1">Uncharacterized protein</fullName>
    </submittedName>
</protein>
<dbReference type="Gene3D" id="1.25.40.10">
    <property type="entry name" value="Tetratricopeptide repeat domain"/>
    <property type="match status" value="1"/>
</dbReference>
<accession>X1KYP4</accession>
<feature type="non-terminal residue" evidence="1">
    <location>
        <position position="1"/>
    </location>
</feature>
<organism evidence="1">
    <name type="scientific">marine sediment metagenome</name>
    <dbReference type="NCBI Taxonomy" id="412755"/>
    <lineage>
        <taxon>unclassified sequences</taxon>
        <taxon>metagenomes</taxon>
        <taxon>ecological metagenomes</taxon>
    </lineage>
</organism>
<comment type="caution">
    <text evidence="1">The sequence shown here is derived from an EMBL/GenBank/DDBJ whole genome shotgun (WGS) entry which is preliminary data.</text>
</comment>
<evidence type="ECO:0000313" key="1">
    <source>
        <dbReference type="EMBL" id="GAH98755.1"/>
    </source>
</evidence>
<dbReference type="SUPFAM" id="SSF48452">
    <property type="entry name" value="TPR-like"/>
    <property type="match status" value="1"/>
</dbReference>
<name>X1KYP4_9ZZZZ</name>
<reference evidence="1" key="1">
    <citation type="journal article" date="2014" name="Front. Microbiol.">
        <title>High frequency of phylogenetically diverse reductive dehalogenase-homologous genes in deep subseafloor sedimentary metagenomes.</title>
        <authorList>
            <person name="Kawai M."/>
            <person name="Futagami T."/>
            <person name="Toyoda A."/>
            <person name="Takaki Y."/>
            <person name="Nishi S."/>
            <person name="Hori S."/>
            <person name="Arai W."/>
            <person name="Tsubouchi T."/>
            <person name="Morono Y."/>
            <person name="Uchiyama I."/>
            <person name="Ito T."/>
            <person name="Fujiyama A."/>
            <person name="Inagaki F."/>
            <person name="Takami H."/>
        </authorList>
    </citation>
    <scope>NUCLEOTIDE SEQUENCE</scope>
    <source>
        <strain evidence="1">Expedition CK06-06</strain>
    </source>
</reference>